<evidence type="ECO:0000256" key="3">
    <source>
        <dbReference type="ARBA" id="ARBA00022692"/>
    </source>
</evidence>
<dbReference type="PANTHER" id="PTHR23302:SF24">
    <property type="entry name" value="TMC DOMAIN-CONTAINING PROTEIN"/>
    <property type="match status" value="1"/>
</dbReference>
<evidence type="ECO:0000259" key="8">
    <source>
        <dbReference type="Pfam" id="PF07810"/>
    </source>
</evidence>
<dbReference type="InterPro" id="IPR038900">
    <property type="entry name" value="TMC"/>
</dbReference>
<evidence type="ECO:0000313" key="10">
    <source>
        <dbReference type="Proteomes" id="UP000215902"/>
    </source>
</evidence>
<comment type="subcellular location">
    <subcellularLocation>
        <location evidence="1">Membrane</location>
        <topology evidence="1">Multi-pass membrane protein</topology>
    </subcellularLocation>
</comment>
<dbReference type="OrthoDB" id="1936208at2759"/>
<evidence type="ECO:0000256" key="7">
    <source>
        <dbReference type="SAM" id="Phobius"/>
    </source>
</evidence>
<feature type="region of interest" description="Disordered" evidence="6">
    <location>
        <begin position="88"/>
        <end position="115"/>
    </location>
</feature>
<dbReference type="InterPro" id="IPR012496">
    <property type="entry name" value="TMC_dom"/>
</dbReference>
<evidence type="ECO:0000256" key="1">
    <source>
        <dbReference type="ARBA" id="ARBA00004141"/>
    </source>
</evidence>
<reference evidence="9 10" key="1">
    <citation type="submission" date="2017-06" db="EMBL/GenBank/DDBJ databases">
        <title>A platform for efficient transgenesis in Macrostomum lignano, a flatworm model organism for stem cell research.</title>
        <authorList>
            <person name="Berezikov E."/>
        </authorList>
    </citation>
    <scope>NUCLEOTIDE SEQUENCE [LARGE SCALE GENOMIC DNA]</scope>
    <source>
        <strain evidence="9">DV1</strain>
        <tissue evidence="9">Whole organism</tissue>
    </source>
</reference>
<feature type="transmembrane region" description="Helical" evidence="7">
    <location>
        <begin position="291"/>
        <end position="316"/>
    </location>
</feature>
<feature type="transmembrane region" description="Helical" evidence="7">
    <location>
        <begin position="479"/>
        <end position="503"/>
    </location>
</feature>
<feature type="transmembrane region" description="Helical" evidence="7">
    <location>
        <begin position="751"/>
        <end position="769"/>
    </location>
</feature>
<dbReference type="STRING" id="282301.A0A267FBK2"/>
<proteinExistence type="inferred from homology"/>
<protein>
    <recommendedName>
        <fullName evidence="8">TMC domain-containing protein</fullName>
    </recommendedName>
</protein>
<dbReference type="EMBL" id="NIVC01001183">
    <property type="protein sequence ID" value="PAA71145.1"/>
    <property type="molecule type" value="Genomic_DNA"/>
</dbReference>
<keyword evidence="10" id="KW-1185">Reference proteome</keyword>
<dbReference type="GO" id="GO:0005886">
    <property type="term" value="C:plasma membrane"/>
    <property type="evidence" value="ECO:0007669"/>
    <property type="project" value="InterPro"/>
</dbReference>
<evidence type="ECO:0000256" key="6">
    <source>
        <dbReference type="SAM" id="MobiDB-lite"/>
    </source>
</evidence>
<dbReference type="Proteomes" id="UP000215902">
    <property type="component" value="Unassembled WGS sequence"/>
</dbReference>
<keyword evidence="3 7" id="KW-0812">Transmembrane</keyword>
<dbReference type="GO" id="GO:0008381">
    <property type="term" value="F:mechanosensitive monoatomic ion channel activity"/>
    <property type="evidence" value="ECO:0007669"/>
    <property type="project" value="TreeGrafter"/>
</dbReference>
<evidence type="ECO:0000313" key="9">
    <source>
        <dbReference type="EMBL" id="PAA71145.1"/>
    </source>
</evidence>
<keyword evidence="5 7" id="KW-0472">Membrane</keyword>
<dbReference type="PANTHER" id="PTHR23302">
    <property type="entry name" value="TRANSMEMBRANE CHANNEL-RELATED"/>
    <property type="match status" value="1"/>
</dbReference>
<feature type="region of interest" description="Disordered" evidence="6">
    <location>
        <begin position="1"/>
        <end position="24"/>
    </location>
</feature>
<evidence type="ECO:0000256" key="5">
    <source>
        <dbReference type="ARBA" id="ARBA00023136"/>
    </source>
</evidence>
<feature type="transmembrane region" description="Helical" evidence="7">
    <location>
        <begin position="632"/>
        <end position="652"/>
    </location>
</feature>
<comment type="caution">
    <text evidence="9">The sequence shown here is derived from an EMBL/GenBank/DDBJ whole genome shotgun (WGS) entry which is preliminary data.</text>
</comment>
<dbReference type="AlphaFoldDB" id="A0A267FBK2"/>
<feature type="transmembrane region" description="Helical" evidence="7">
    <location>
        <begin position="434"/>
        <end position="459"/>
    </location>
</feature>
<evidence type="ECO:0000256" key="4">
    <source>
        <dbReference type="ARBA" id="ARBA00022989"/>
    </source>
</evidence>
<accession>A0A267FBK2</accession>
<comment type="similarity">
    <text evidence="2">Belongs to the TMC family.</text>
</comment>
<evidence type="ECO:0000256" key="2">
    <source>
        <dbReference type="ARBA" id="ARBA00006510"/>
    </source>
</evidence>
<organism evidence="9 10">
    <name type="scientific">Macrostomum lignano</name>
    <dbReference type="NCBI Taxonomy" id="282301"/>
    <lineage>
        <taxon>Eukaryota</taxon>
        <taxon>Metazoa</taxon>
        <taxon>Spiralia</taxon>
        <taxon>Lophotrochozoa</taxon>
        <taxon>Platyhelminthes</taxon>
        <taxon>Rhabditophora</taxon>
        <taxon>Macrostomorpha</taxon>
        <taxon>Macrostomida</taxon>
        <taxon>Macrostomidae</taxon>
        <taxon>Macrostomum</taxon>
    </lineage>
</organism>
<dbReference type="Pfam" id="PF07810">
    <property type="entry name" value="TMC"/>
    <property type="match status" value="1"/>
</dbReference>
<keyword evidence="4 7" id="KW-1133">Transmembrane helix</keyword>
<feature type="transmembrane region" description="Helical" evidence="7">
    <location>
        <begin position="524"/>
        <end position="544"/>
    </location>
</feature>
<feature type="transmembrane region" description="Helical" evidence="7">
    <location>
        <begin position="336"/>
        <end position="360"/>
    </location>
</feature>
<feature type="domain" description="TMC" evidence="8">
    <location>
        <begin position="564"/>
        <end position="673"/>
    </location>
</feature>
<feature type="transmembrane region" description="Helical" evidence="7">
    <location>
        <begin position="218"/>
        <end position="241"/>
    </location>
</feature>
<gene>
    <name evidence="9" type="ORF">BOX15_Mlig006292g2</name>
</gene>
<feature type="transmembrane region" description="Helical" evidence="7">
    <location>
        <begin position="678"/>
        <end position="701"/>
    </location>
</feature>
<name>A0A267FBK2_9PLAT</name>
<sequence>MEFSPDENEVVGSSPLNQQDQLDDSIVSALPGESDRKFLNSLSVRKKRRDRRRLQELLEAGEDVDDVVDAAEAEASTSAAPLLVSAAEAASPAELEEGEAAQPPPPPAEFGSGDTVAAQQTAAELVQDQIDALPSMVAHMEGRRSERQNLQYRMRTIAVKLPARKRARQSIEKFHTSLSDVFANAFDMFTLGLYRSSFRSIEGKFGAGCASYFSFIRWLFVFNLALSCIVFGGCVFPYLIVRNDLNFEATMPAEILLDDPVAAATQPDMRLAVRCSRLVHDRAANLSQQTALAAVTDLFTGGGWMLTVPIFLGSYFNKSEAAFENSTDLESVVYKGHFNTPVAMLIMLIGLIACGVGAALSTSNSLYRKILKASSSSGSSRSASKLSAELFTAWDCGLRAEKAARLRRRTIAMRLHSVVLHLQLKARSRSAATLVARALANLATVGLFCAAAYLIYFAIESQSRLNRYFSNSRDLSAPLRLLIDLMPQLTISLINVAVPLVLGKLIIFEYYSASVEILVQLGRVVFLKLLSFATLIITTGSVVLSCSVQQRDSCGNCPGVESLCWETYVGQQMYRTLVIDVLICLLVTPALDALRWALSVKVGGRVCSKVPQSELLISNEVLGLVYRQSVCFIGAFFCPVILPIACLSYGLLFQVKRFTLRFVRVSNKSFRASRLERFFLDVLLLFLFVLLMPLTICVLHFHPSRGCGPFRVHQTPSDYHMANTLTNWVMWSNSDFAKLVYTYTVLNQTTHLLTLLLLLVFTYFFYSVIKARDTLIAFLERKLQSESRIKLELANRELQLQKMGH</sequence>